<accession>A0A9Q0MAW9</accession>
<evidence type="ECO:0000256" key="9">
    <source>
        <dbReference type="ARBA" id="ARBA00023224"/>
    </source>
</evidence>
<proteinExistence type="inferred from homology"/>
<dbReference type="SMART" id="SM01381">
    <property type="entry name" value="7TM_GPCR_Srsx"/>
    <property type="match status" value="1"/>
</dbReference>
<organism evidence="12 13">
    <name type="scientific">Blomia tropicalis</name>
    <name type="common">Mite</name>
    <dbReference type="NCBI Taxonomy" id="40697"/>
    <lineage>
        <taxon>Eukaryota</taxon>
        <taxon>Metazoa</taxon>
        <taxon>Ecdysozoa</taxon>
        <taxon>Arthropoda</taxon>
        <taxon>Chelicerata</taxon>
        <taxon>Arachnida</taxon>
        <taxon>Acari</taxon>
        <taxon>Acariformes</taxon>
        <taxon>Sarcoptiformes</taxon>
        <taxon>Astigmata</taxon>
        <taxon>Glycyphagoidea</taxon>
        <taxon>Echimyopodidae</taxon>
        <taxon>Blomia</taxon>
    </lineage>
</organism>
<reference evidence="12" key="1">
    <citation type="submission" date="2022-12" db="EMBL/GenBank/DDBJ databases">
        <title>Genome assemblies of Blomia tropicalis.</title>
        <authorList>
            <person name="Cui Y."/>
        </authorList>
    </citation>
    <scope>NUCLEOTIDE SEQUENCE</scope>
    <source>
        <tissue evidence="12">Adult mites</tissue>
    </source>
</reference>
<dbReference type="GO" id="GO:0005886">
    <property type="term" value="C:plasma membrane"/>
    <property type="evidence" value="ECO:0007669"/>
    <property type="project" value="UniProtKB-SubCell"/>
</dbReference>
<keyword evidence="13" id="KW-1185">Reference proteome</keyword>
<name>A0A9Q0MAW9_BLOTA</name>
<dbReference type="PROSITE" id="PS00237">
    <property type="entry name" value="G_PROTEIN_RECEP_F1_1"/>
    <property type="match status" value="1"/>
</dbReference>
<dbReference type="PRINTS" id="PR00237">
    <property type="entry name" value="GPCRRHODOPSN"/>
</dbReference>
<feature type="transmembrane region" description="Helical" evidence="10">
    <location>
        <begin position="183"/>
        <end position="210"/>
    </location>
</feature>
<dbReference type="PANTHER" id="PTHR24241:SF190">
    <property type="entry name" value="CARDIOACCELERATORY PEPTIDE RECEPTOR-LIKE PROTEIN"/>
    <property type="match status" value="1"/>
</dbReference>
<dbReference type="PRINTS" id="PR00896">
    <property type="entry name" value="VASOPRESSINR"/>
</dbReference>
<evidence type="ECO:0000256" key="2">
    <source>
        <dbReference type="ARBA" id="ARBA00022475"/>
    </source>
</evidence>
<evidence type="ECO:0000256" key="4">
    <source>
        <dbReference type="ARBA" id="ARBA00022989"/>
    </source>
</evidence>
<dbReference type="PANTHER" id="PTHR24241">
    <property type="entry name" value="NEUROPEPTIDE RECEPTOR-RELATED G-PROTEIN COUPLED RECEPTOR"/>
    <property type="match status" value="1"/>
</dbReference>
<comment type="subcellular location">
    <subcellularLocation>
        <location evidence="1 10">Cell membrane</location>
        <topology evidence="1 10">Multi-pass membrane protein</topology>
    </subcellularLocation>
</comment>
<feature type="transmembrane region" description="Helical" evidence="10">
    <location>
        <begin position="319"/>
        <end position="337"/>
    </location>
</feature>
<evidence type="ECO:0000313" key="13">
    <source>
        <dbReference type="Proteomes" id="UP001142055"/>
    </source>
</evidence>
<keyword evidence="2" id="KW-1003">Cell membrane</keyword>
<dbReference type="EMBL" id="JAPWDV010000002">
    <property type="protein sequence ID" value="KAJ6221202.1"/>
    <property type="molecule type" value="Genomic_DNA"/>
</dbReference>
<feature type="transmembrane region" description="Helical" evidence="10">
    <location>
        <begin position="24"/>
        <end position="46"/>
    </location>
</feature>
<gene>
    <name evidence="12" type="ORF">RDWZM_007014</name>
</gene>
<dbReference type="GO" id="GO:0032870">
    <property type="term" value="P:cellular response to hormone stimulus"/>
    <property type="evidence" value="ECO:0007669"/>
    <property type="project" value="TreeGrafter"/>
</dbReference>
<feature type="domain" description="G-protein coupled receptors family 1 profile" evidence="11">
    <location>
        <begin position="37"/>
        <end position="334"/>
    </location>
</feature>
<keyword evidence="3 10" id="KW-0812">Transmembrane</keyword>
<feature type="transmembrane region" description="Helical" evidence="10">
    <location>
        <begin position="281"/>
        <end position="304"/>
    </location>
</feature>
<comment type="caution">
    <text evidence="12">The sequence shown here is derived from an EMBL/GenBank/DDBJ whole genome shotgun (WGS) entry which is preliminary data.</text>
</comment>
<feature type="transmembrane region" description="Helical" evidence="10">
    <location>
        <begin position="58"/>
        <end position="78"/>
    </location>
</feature>
<keyword evidence="6 10" id="KW-0472">Membrane</keyword>
<dbReference type="OMA" id="WACRLLM"/>
<evidence type="ECO:0000256" key="8">
    <source>
        <dbReference type="ARBA" id="ARBA00023180"/>
    </source>
</evidence>
<evidence type="ECO:0000256" key="5">
    <source>
        <dbReference type="ARBA" id="ARBA00023040"/>
    </source>
</evidence>
<comment type="similarity">
    <text evidence="10">Belongs to the G-protein coupled receptor 1 family. Vasopressin/oxytocin receptor subfamily.</text>
</comment>
<keyword evidence="7 10" id="KW-0675">Receptor</keyword>
<dbReference type="GO" id="GO:0005000">
    <property type="term" value="F:vasopressin receptor activity"/>
    <property type="evidence" value="ECO:0007669"/>
    <property type="project" value="InterPro"/>
</dbReference>
<dbReference type="AlphaFoldDB" id="A0A9Q0MAW9"/>
<dbReference type="PROSITE" id="PS50262">
    <property type="entry name" value="G_PROTEIN_RECEP_F1_2"/>
    <property type="match status" value="1"/>
</dbReference>
<dbReference type="SUPFAM" id="SSF81321">
    <property type="entry name" value="Family A G protein-coupled receptor-like"/>
    <property type="match status" value="1"/>
</dbReference>
<sequence>MTMDDLNENELDQTELYVSSKVVVIIYSILFVISSIGNTTVFISLIKNRNRKLRINLLILNLTIADLIVTYIMIPMEIGWRITNQWLAGDFMCRIMQAFRAFGPYLSSMVLVCISLDRYFAVIHPLKVNDAHRRSKIMLTFAWLTSIVCSVPQTIVFHTASHPLYPDFVQCVSYNSLTEWQEIFYSTFGIAALYLIPLVIIICCYTRILWEIYRRSKASTEDEKSSRSLIPRNDCSEIRRNNSSCSTSINSTSKNQSKFHLRRSDIAQIEKARIRTLRMTIIIVIAFIFSWTPYASIVLLFHFYKTKVDTMHKDLKDALFMFAVSNSCVNPLVYGSYTMNIQQMLSKYFKCCRSKKSLWRNGSLNNQHKHHPNNSSHRSVYIDDNTNYSHISEHNNLTLDDANESISASINYDSNNQLSI</sequence>
<dbReference type="Pfam" id="PF00001">
    <property type="entry name" value="7tm_1"/>
    <property type="match status" value="1"/>
</dbReference>
<evidence type="ECO:0000256" key="1">
    <source>
        <dbReference type="ARBA" id="ARBA00004651"/>
    </source>
</evidence>
<evidence type="ECO:0000256" key="10">
    <source>
        <dbReference type="RuleBase" id="RU046427"/>
    </source>
</evidence>
<dbReference type="Gene3D" id="1.20.1070.10">
    <property type="entry name" value="Rhodopsin 7-helix transmembrane proteins"/>
    <property type="match status" value="1"/>
</dbReference>
<evidence type="ECO:0000259" key="11">
    <source>
        <dbReference type="PROSITE" id="PS50262"/>
    </source>
</evidence>
<dbReference type="InterPro" id="IPR000276">
    <property type="entry name" value="GPCR_Rhodpsn"/>
</dbReference>
<dbReference type="InterPro" id="IPR017452">
    <property type="entry name" value="GPCR_Rhodpsn_7TM"/>
</dbReference>
<evidence type="ECO:0000256" key="6">
    <source>
        <dbReference type="ARBA" id="ARBA00023136"/>
    </source>
</evidence>
<feature type="transmembrane region" description="Helical" evidence="10">
    <location>
        <begin position="98"/>
        <end position="116"/>
    </location>
</feature>
<evidence type="ECO:0000256" key="3">
    <source>
        <dbReference type="ARBA" id="ARBA00022692"/>
    </source>
</evidence>
<keyword evidence="5 10" id="KW-0297">G-protein coupled receptor</keyword>
<feature type="transmembrane region" description="Helical" evidence="10">
    <location>
        <begin position="137"/>
        <end position="157"/>
    </location>
</feature>
<keyword evidence="8 10" id="KW-0325">Glycoprotein</keyword>
<keyword evidence="9 10" id="KW-0807">Transducer</keyword>
<evidence type="ECO:0000256" key="7">
    <source>
        <dbReference type="ARBA" id="ARBA00023170"/>
    </source>
</evidence>
<dbReference type="InterPro" id="IPR001817">
    <property type="entry name" value="Vasoprsn_rcpt"/>
</dbReference>
<keyword evidence="4 10" id="KW-1133">Transmembrane helix</keyword>
<protein>
    <recommendedName>
        <fullName evidence="11">G-protein coupled receptors family 1 profile domain-containing protein</fullName>
    </recommendedName>
</protein>
<dbReference type="GO" id="GO:0042277">
    <property type="term" value="F:peptide binding"/>
    <property type="evidence" value="ECO:0007669"/>
    <property type="project" value="TreeGrafter"/>
</dbReference>
<evidence type="ECO:0000313" key="12">
    <source>
        <dbReference type="EMBL" id="KAJ6221202.1"/>
    </source>
</evidence>
<dbReference type="Proteomes" id="UP001142055">
    <property type="component" value="Chromosome 2"/>
</dbReference>